<dbReference type="STRING" id="288992.SAMN04488522_104408"/>
<evidence type="ECO:0000313" key="2">
    <source>
        <dbReference type="Proteomes" id="UP000184287"/>
    </source>
</evidence>
<keyword evidence="2" id="KW-1185">Reference proteome</keyword>
<protein>
    <submittedName>
        <fullName evidence="1">Uncharacterized protein</fullName>
    </submittedName>
</protein>
<reference evidence="2" key="1">
    <citation type="submission" date="2016-11" db="EMBL/GenBank/DDBJ databases">
        <authorList>
            <person name="Varghese N."/>
            <person name="Submissions S."/>
        </authorList>
    </citation>
    <scope>NUCLEOTIDE SEQUENCE [LARGE SCALE GENOMIC DNA]</scope>
    <source>
        <strain evidence="2">DSM 16990</strain>
    </source>
</reference>
<dbReference type="OrthoDB" id="1262402at2"/>
<evidence type="ECO:0000313" key="1">
    <source>
        <dbReference type="EMBL" id="SHG08329.1"/>
    </source>
</evidence>
<name>A0A1M5GX74_9SPHI</name>
<dbReference type="Proteomes" id="UP000184287">
    <property type="component" value="Unassembled WGS sequence"/>
</dbReference>
<organism evidence="1 2">
    <name type="scientific">Pedobacter caeni</name>
    <dbReference type="NCBI Taxonomy" id="288992"/>
    <lineage>
        <taxon>Bacteria</taxon>
        <taxon>Pseudomonadati</taxon>
        <taxon>Bacteroidota</taxon>
        <taxon>Sphingobacteriia</taxon>
        <taxon>Sphingobacteriales</taxon>
        <taxon>Sphingobacteriaceae</taxon>
        <taxon>Pedobacter</taxon>
    </lineage>
</organism>
<dbReference type="RefSeq" id="WP_073233084.1">
    <property type="nucleotide sequence ID" value="NZ_FQUQ01000004.1"/>
</dbReference>
<sequence length="142" mass="16095">MSYSSIEIVNVLNQTIANSILMSDAQKPNGSIYKDERPAGSILEDVVILALSFDREDVQQGILKLNIYVPNLVFPDRPEDKYLPDTVRILSLSRLANTALGEGEEIWDPSGKFCFEVLTDKIEHNEAREHYVSFDIQFYAIN</sequence>
<accession>A0A1M5GX74</accession>
<gene>
    <name evidence="1" type="ORF">SAMN04488522_104408</name>
</gene>
<dbReference type="AlphaFoldDB" id="A0A1M5GX74"/>
<dbReference type="EMBL" id="FQUQ01000004">
    <property type="protein sequence ID" value="SHG08329.1"/>
    <property type="molecule type" value="Genomic_DNA"/>
</dbReference>
<proteinExistence type="predicted"/>